<organism evidence="4 5">
    <name type="scientific">Exiguobacterium undae</name>
    <dbReference type="NCBI Taxonomy" id="169177"/>
    <lineage>
        <taxon>Bacteria</taxon>
        <taxon>Bacillati</taxon>
        <taxon>Bacillota</taxon>
        <taxon>Bacilli</taxon>
        <taxon>Bacillales</taxon>
        <taxon>Bacillales Family XII. Incertae Sedis</taxon>
        <taxon>Exiguobacterium</taxon>
    </lineage>
</organism>
<accession>A0ABX2VC20</accession>
<comment type="caution">
    <text evidence="4">The sequence shown here is derived from an EMBL/GenBank/DDBJ whole genome shotgun (WGS) entry which is preliminary data.</text>
</comment>
<dbReference type="InterPro" id="IPR001466">
    <property type="entry name" value="Beta-lactam-related"/>
</dbReference>
<reference evidence="4 5" key="1">
    <citation type="submission" date="2016-03" db="EMBL/GenBank/DDBJ databases">
        <authorList>
            <person name="Cho S.-Y."/>
            <person name="Lim S."/>
            <person name="Kim H."/>
            <person name="Soh E.H."/>
            <person name="Moon J.S."/>
        </authorList>
    </citation>
    <scope>NUCLEOTIDE SEQUENCE [LARGE SCALE GENOMIC DNA]</scope>
    <source>
        <strain evidence="4 5">KCTC 3810</strain>
    </source>
</reference>
<sequence length="345" mass="38981">MPTWQQNITALMRQHEISGTVRVTQSEQPLLATAHGYANRTYNIPNQHSTRFGIASGCKLFTAVAILRLVENNQLALEDEVSSFLVLDGIDLQGVTIHHLLTHTSGIVDYFDEETMDDFEELFTTFPMYRLRTPRDFLQLVGNRPRVNEAGVRFQYNNFGYVLLGILIETISGQSFPEFIQHHIFDRAQMKRSGYFSFDALPEDTAIGYIDQTAGSWRTNQYALPVIGGPDGGAFVTVDDLERFWQALMSHTLLSQSFTELLFQPHVTERETSGYGYGVWLELTSAGDVWKYHIMGYDPGVSCHSAYYPHDATIVSVLCNQSKGAYTISKAVEETLFKCAKEERS</sequence>
<dbReference type="RefSeq" id="WP_028106227.1">
    <property type="nucleotide sequence ID" value="NZ_LVVL01000001.1"/>
</dbReference>
<name>A0ABX2VC20_9BACL</name>
<dbReference type="SUPFAM" id="SSF56601">
    <property type="entry name" value="beta-lactamase/transpeptidase-like"/>
    <property type="match status" value="1"/>
</dbReference>
<dbReference type="Gene3D" id="3.40.710.10">
    <property type="entry name" value="DD-peptidase/beta-lactamase superfamily"/>
    <property type="match status" value="1"/>
</dbReference>
<dbReference type="EMBL" id="LVVL01000001">
    <property type="protein sequence ID" value="OAN15385.1"/>
    <property type="molecule type" value="Genomic_DNA"/>
</dbReference>
<dbReference type="Proteomes" id="UP000078447">
    <property type="component" value="Unassembled WGS sequence"/>
</dbReference>
<dbReference type="PANTHER" id="PTHR46825">
    <property type="entry name" value="D-ALANYL-D-ALANINE-CARBOXYPEPTIDASE/ENDOPEPTIDASE AMPH"/>
    <property type="match status" value="1"/>
</dbReference>
<proteinExistence type="predicted"/>
<evidence type="ECO:0000259" key="3">
    <source>
        <dbReference type="Pfam" id="PF00144"/>
    </source>
</evidence>
<feature type="domain" description="Beta-lactamase-related" evidence="3">
    <location>
        <begin position="5"/>
        <end position="324"/>
    </location>
</feature>
<dbReference type="Pfam" id="PF00144">
    <property type="entry name" value="Beta-lactamase"/>
    <property type="match status" value="1"/>
</dbReference>
<dbReference type="InterPro" id="IPR050491">
    <property type="entry name" value="AmpC-like"/>
</dbReference>
<evidence type="ECO:0000313" key="5">
    <source>
        <dbReference type="Proteomes" id="UP000078447"/>
    </source>
</evidence>
<dbReference type="PANTHER" id="PTHR46825:SF11">
    <property type="entry name" value="PENICILLIN-BINDING PROTEIN 4"/>
    <property type="match status" value="1"/>
</dbReference>
<comment type="subcellular location">
    <subcellularLocation>
        <location evidence="1">Membrane</location>
    </subcellularLocation>
</comment>
<keyword evidence="2" id="KW-0472">Membrane</keyword>
<evidence type="ECO:0000256" key="2">
    <source>
        <dbReference type="ARBA" id="ARBA00023136"/>
    </source>
</evidence>
<protein>
    <recommendedName>
        <fullName evidence="3">Beta-lactamase-related domain-containing protein</fullName>
    </recommendedName>
</protein>
<dbReference type="InterPro" id="IPR012338">
    <property type="entry name" value="Beta-lactam/transpept-like"/>
</dbReference>
<evidence type="ECO:0000313" key="4">
    <source>
        <dbReference type="EMBL" id="OAN15385.1"/>
    </source>
</evidence>
<gene>
    <name evidence="4" type="ORF">A3783_05470</name>
</gene>
<keyword evidence="5" id="KW-1185">Reference proteome</keyword>
<evidence type="ECO:0000256" key="1">
    <source>
        <dbReference type="ARBA" id="ARBA00004370"/>
    </source>
</evidence>